<keyword evidence="3" id="KW-0614">Plasmid</keyword>
<dbReference type="EMBL" id="LT984809">
    <property type="protein sequence ID" value="SPD48979.1"/>
    <property type="molecule type" value="Genomic_DNA"/>
</dbReference>
<keyword evidence="1" id="KW-0812">Transmembrane</keyword>
<dbReference type="InterPro" id="IPR036259">
    <property type="entry name" value="MFS_trans_sf"/>
</dbReference>
<evidence type="ECO:0000256" key="1">
    <source>
        <dbReference type="SAM" id="Phobius"/>
    </source>
</evidence>
<proteinExistence type="predicted"/>
<feature type="transmembrane region" description="Helical" evidence="1">
    <location>
        <begin position="74"/>
        <end position="95"/>
    </location>
</feature>
<feature type="transmembrane region" description="Helical" evidence="1">
    <location>
        <begin position="50"/>
        <end position="68"/>
    </location>
</feature>
<organism evidence="2 4">
    <name type="scientific">Cupriavidus taiwanensis</name>
    <dbReference type="NCBI Taxonomy" id="164546"/>
    <lineage>
        <taxon>Bacteria</taxon>
        <taxon>Pseudomonadati</taxon>
        <taxon>Pseudomonadota</taxon>
        <taxon>Betaproteobacteria</taxon>
        <taxon>Burkholderiales</taxon>
        <taxon>Burkholderiaceae</taxon>
        <taxon>Cupriavidus</taxon>
    </lineage>
</organism>
<evidence type="ECO:0000313" key="2">
    <source>
        <dbReference type="EMBL" id="SOZ75286.1"/>
    </source>
</evidence>
<accession>A0A375EDG2</accession>
<evidence type="ECO:0000313" key="4">
    <source>
        <dbReference type="Proteomes" id="UP000256952"/>
    </source>
</evidence>
<name>A0A375EDG2_9BURK</name>
<sequence>MYSHSMPTDEGVATDAATKLEIRRRAMSKNAWRLLPLLTQARIVDRSGKAIFNLACACVFGAAGLALSTMTGSFIWEIVGISAAVVAVSSARAIFWTIPTRFLTGIAAAGGLAFSNSIGTLSGFAGPIS</sequence>
<feature type="transmembrane region" description="Helical" evidence="1">
    <location>
        <begin position="102"/>
        <end position="125"/>
    </location>
</feature>
<keyword evidence="1" id="KW-1133">Transmembrane helix</keyword>
<dbReference type="RefSeq" id="WP_147298477.1">
    <property type="nucleotide sequence ID" value="NZ_OFTF01000062.1"/>
</dbReference>
<dbReference type="Proteomes" id="UP000256952">
    <property type="component" value="Unassembled WGS sequence"/>
</dbReference>
<protein>
    <submittedName>
        <fullName evidence="2">Uncharacterized protein</fullName>
    </submittedName>
</protein>
<reference evidence="3 4" key="2">
    <citation type="submission" date="2018-01" db="EMBL/GenBank/DDBJ databases">
        <authorList>
            <person name="Gaut B.S."/>
            <person name="Morton B.R."/>
            <person name="Clegg M.T."/>
            <person name="Duvall M.R."/>
        </authorList>
    </citation>
    <scope>NUCLEOTIDE SEQUENCE [LARGE SCALE GENOMIC DNA]</scope>
    <source>
        <strain evidence="3">Cupriavidus taiwanensis STM 8555</strain>
        <plasmid evidence="3">I</plasmid>
    </source>
</reference>
<gene>
    <name evidence="3" type="ORF">CBM2612_P0324</name>
    <name evidence="2" type="ORF">CBM2613_U20031</name>
</gene>
<dbReference type="AlphaFoldDB" id="A0A375EDG2"/>
<geneLocation type="plasmid" evidence="3">
    <name>I</name>
</geneLocation>
<keyword evidence="1" id="KW-0472">Membrane</keyword>
<evidence type="ECO:0000313" key="3">
    <source>
        <dbReference type="EMBL" id="SPD48979.1"/>
    </source>
</evidence>
<dbReference type="EMBL" id="OFTH01000053">
    <property type="protein sequence ID" value="SOZ75286.1"/>
    <property type="molecule type" value="Genomic_DNA"/>
</dbReference>
<reference evidence="2" key="1">
    <citation type="submission" date="2018-01" db="EMBL/GenBank/DDBJ databases">
        <authorList>
            <person name="Clerissi C."/>
        </authorList>
    </citation>
    <scope>NUCLEOTIDE SEQUENCE</scope>
    <source>
        <strain evidence="2">Cupriavidus taiwanensis STM 8556</strain>
    </source>
</reference>
<dbReference type="SUPFAM" id="SSF103473">
    <property type="entry name" value="MFS general substrate transporter"/>
    <property type="match status" value="1"/>
</dbReference>